<sequence>MFFQIYHSAFLNFMKLVSAYFLRQNLHMDSTHSFTKYQNDLAGIARVIAHPARIAILQYLSAVHDASFDYILDDLELEPEALGVHLKELENSGFIRKIKQDEDFHYFIDTLSWNKCKEILMGFFKEVPKNNNRCD</sequence>
<dbReference type="CDD" id="cd00090">
    <property type="entry name" value="HTH_ARSR"/>
    <property type="match status" value="1"/>
</dbReference>
<protein>
    <recommendedName>
        <fullName evidence="1">HTH arsR-type domain-containing protein</fullName>
    </recommendedName>
</protein>
<gene>
    <name evidence="2" type="ORF">DN068_11885</name>
</gene>
<dbReference type="SUPFAM" id="SSF46785">
    <property type="entry name" value="Winged helix' DNA-binding domain"/>
    <property type="match status" value="1"/>
</dbReference>
<comment type="caution">
    <text evidence="2">The sequence shown here is derived from an EMBL/GenBank/DDBJ whole genome shotgun (WGS) entry which is preliminary data.</text>
</comment>
<dbReference type="InterPro" id="IPR036388">
    <property type="entry name" value="WH-like_DNA-bd_sf"/>
</dbReference>
<evidence type="ECO:0000313" key="3">
    <source>
        <dbReference type="Proteomes" id="UP000248745"/>
    </source>
</evidence>
<dbReference type="AlphaFoldDB" id="A0A2W2AXZ2"/>
<keyword evidence="3" id="KW-1185">Reference proteome</keyword>
<dbReference type="InterPro" id="IPR036390">
    <property type="entry name" value="WH_DNA-bd_sf"/>
</dbReference>
<feature type="domain" description="HTH arsR-type" evidence="1">
    <location>
        <begin position="43"/>
        <end position="125"/>
    </location>
</feature>
<organism evidence="2 3">
    <name type="scientific">Taibaiella soli</name>
    <dbReference type="NCBI Taxonomy" id="1649169"/>
    <lineage>
        <taxon>Bacteria</taxon>
        <taxon>Pseudomonadati</taxon>
        <taxon>Bacteroidota</taxon>
        <taxon>Chitinophagia</taxon>
        <taxon>Chitinophagales</taxon>
        <taxon>Chitinophagaceae</taxon>
        <taxon>Taibaiella</taxon>
    </lineage>
</organism>
<dbReference type="EMBL" id="QKTW01000017">
    <property type="protein sequence ID" value="PZF72558.1"/>
    <property type="molecule type" value="Genomic_DNA"/>
</dbReference>
<evidence type="ECO:0000313" key="2">
    <source>
        <dbReference type="EMBL" id="PZF72558.1"/>
    </source>
</evidence>
<accession>A0A2W2AXZ2</accession>
<name>A0A2W2AXZ2_9BACT</name>
<dbReference type="InterPro" id="IPR001845">
    <property type="entry name" value="HTH_ArsR_DNA-bd_dom"/>
</dbReference>
<reference evidence="2 3" key="1">
    <citation type="submission" date="2018-06" db="EMBL/GenBank/DDBJ databases">
        <title>Mucibacter soli gen. nov., sp. nov., a new member of the family Chitinophagaceae producing mucin.</title>
        <authorList>
            <person name="Kim M.-K."/>
            <person name="Park S."/>
            <person name="Kim T.-S."/>
            <person name="Joung Y."/>
            <person name="Han J.-H."/>
            <person name="Kim S.B."/>
        </authorList>
    </citation>
    <scope>NUCLEOTIDE SEQUENCE [LARGE SCALE GENOMIC DNA]</scope>
    <source>
        <strain evidence="2 3">R1-15</strain>
    </source>
</reference>
<dbReference type="Proteomes" id="UP000248745">
    <property type="component" value="Unassembled WGS sequence"/>
</dbReference>
<dbReference type="SMART" id="SM00418">
    <property type="entry name" value="HTH_ARSR"/>
    <property type="match status" value="1"/>
</dbReference>
<dbReference type="Gene3D" id="1.10.10.10">
    <property type="entry name" value="Winged helix-like DNA-binding domain superfamily/Winged helix DNA-binding domain"/>
    <property type="match status" value="1"/>
</dbReference>
<dbReference type="GO" id="GO:0003700">
    <property type="term" value="F:DNA-binding transcription factor activity"/>
    <property type="evidence" value="ECO:0007669"/>
    <property type="project" value="InterPro"/>
</dbReference>
<proteinExistence type="predicted"/>
<dbReference type="InterPro" id="IPR011991">
    <property type="entry name" value="ArsR-like_HTH"/>
</dbReference>
<evidence type="ECO:0000259" key="1">
    <source>
        <dbReference type="SMART" id="SM00418"/>
    </source>
</evidence>